<dbReference type="GO" id="GO:0006508">
    <property type="term" value="P:proteolysis"/>
    <property type="evidence" value="ECO:0007669"/>
    <property type="project" value="InterPro"/>
</dbReference>
<evidence type="ECO:0000259" key="3">
    <source>
        <dbReference type="Pfam" id="PF00561"/>
    </source>
</evidence>
<dbReference type="Gene3D" id="3.40.50.1820">
    <property type="entry name" value="alpha/beta hydrolase"/>
    <property type="match status" value="1"/>
</dbReference>
<dbReference type="PRINTS" id="PR00793">
    <property type="entry name" value="PROAMNOPTASE"/>
</dbReference>
<gene>
    <name evidence="4" type="ORF">SAMN02745975_01896</name>
</gene>
<dbReference type="EMBL" id="FQZV01000022">
    <property type="protein sequence ID" value="SHJ35737.1"/>
    <property type="molecule type" value="Genomic_DNA"/>
</dbReference>
<dbReference type="Pfam" id="PF00561">
    <property type="entry name" value="Abhydrolase_1"/>
    <property type="match status" value="1"/>
</dbReference>
<comment type="similarity">
    <text evidence="1">Belongs to the peptidase S33 family.</text>
</comment>
<name>A0A1M6IMQ6_9FIRM</name>
<accession>A0A1M6IMQ6</accession>
<evidence type="ECO:0000313" key="5">
    <source>
        <dbReference type="Proteomes" id="UP000184536"/>
    </source>
</evidence>
<keyword evidence="5" id="KW-1185">Reference proteome</keyword>
<dbReference type="InterPro" id="IPR000073">
    <property type="entry name" value="AB_hydrolase_1"/>
</dbReference>
<dbReference type="PANTHER" id="PTHR43798">
    <property type="entry name" value="MONOACYLGLYCEROL LIPASE"/>
    <property type="match status" value="1"/>
</dbReference>
<dbReference type="RefSeq" id="WP_110941046.1">
    <property type="nucleotide sequence ID" value="NZ_FQZV01000022.1"/>
</dbReference>
<evidence type="ECO:0000256" key="1">
    <source>
        <dbReference type="ARBA" id="ARBA00010088"/>
    </source>
</evidence>
<dbReference type="OrthoDB" id="53505at2"/>
<dbReference type="GO" id="GO:0016020">
    <property type="term" value="C:membrane"/>
    <property type="evidence" value="ECO:0007669"/>
    <property type="project" value="TreeGrafter"/>
</dbReference>
<dbReference type="InterPro" id="IPR002410">
    <property type="entry name" value="Peptidase_S33"/>
</dbReference>
<reference evidence="5" key="1">
    <citation type="submission" date="2016-11" db="EMBL/GenBank/DDBJ databases">
        <authorList>
            <person name="Varghese N."/>
            <person name="Submissions S."/>
        </authorList>
    </citation>
    <scope>NUCLEOTIDE SEQUENCE [LARGE SCALE GENOMIC DNA]</scope>
    <source>
        <strain evidence="5">DSM 17957</strain>
    </source>
</reference>
<dbReference type="InterPro" id="IPR050266">
    <property type="entry name" value="AB_hydrolase_sf"/>
</dbReference>
<dbReference type="GO" id="GO:0004177">
    <property type="term" value="F:aminopeptidase activity"/>
    <property type="evidence" value="ECO:0007669"/>
    <property type="project" value="UniProtKB-EC"/>
</dbReference>
<dbReference type="PANTHER" id="PTHR43798:SF33">
    <property type="entry name" value="HYDROLASE, PUTATIVE (AFU_ORTHOLOGUE AFUA_2G14860)-RELATED"/>
    <property type="match status" value="1"/>
</dbReference>
<evidence type="ECO:0000313" key="4">
    <source>
        <dbReference type="EMBL" id="SHJ35737.1"/>
    </source>
</evidence>
<dbReference type="AlphaFoldDB" id="A0A1M6IMQ6"/>
<dbReference type="Proteomes" id="UP000184536">
    <property type="component" value="Unassembled WGS sequence"/>
</dbReference>
<dbReference type="STRING" id="1121919.SAMN02745975_01896"/>
<sequence>MLFAKKITFIYLCICLFCLIIIFKEIAGGYTQPIKDEKGDIIQESITSLEKVMLGDMEQWILIRGKDIKNPILLWLHGGPGAAQMPISYYFNSSLEETFTVVHWDQRGAGKSNPGDFDEETMRIEQFICDAHQLTKYLQTRFGKEKIYLLGHSWGAKLGILLAEEYPEDYYAYIAVSQPVDTKMSNEVAYGWLKEQAEDKKNKKDIVLLNELELSQLEDHKNYVVFAGLVDRYGGGMDIGMGKLATIALRAPEYRLSDYIRWIRGASRGSGPMWEQYIDTNPIERVTALSLPIYFFSGRKDYNTPFELVGQYYIKLNAPVGKQLVVFEESAHAPFMAEPEKFYQEMLRVKEETYPY</sequence>
<dbReference type="SUPFAM" id="SSF53474">
    <property type="entry name" value="alpha/beta-Hydrolases"/>
    <property type="match status" value="1"/>
</dbReference>
<dbReference type="InterPro" id="IPR029058">
    <property type="entry name" value="AB_hydrolase_fold"/>
</dbReference>
<keyword evidence="2" id="KW-0378">Hydrolase</keyword>
<protein>
    <submittedName>
        <fullName evidence="4">Pimeloyl-ACP methyl ester carboxylesterase</fullName>
    </submittedName>
</protein>
<organism evidence="4 5">
    <name type="scientific">Geosporobacter subterraneus DSM 17957</name>
    <dbReference type="NCBI Taxonomy" id="1121919"/>
    <lineage>
        <taxon>Bacteria</taxon>
        <taxon>Bacillati</taxon>
        <taxon>Bacillota</taxon>
        <taxon>Clostridia</taxon>
        <taxon>Peptostreptococcales</taxon>
        <taxon>Thermotaleaceae</taxon>
        <taxon>Geosporobacter</taxon>
    </lineage>
</organism>
<feature type="domain" description="AB hydrolase-1" evidence="3">
    <location>
        <begin position="71"/>
        <end position="338"/>
    </location>
</feature>
<evidence type="ECO:0000256" key="2">
    <source>
        <dbReference type="ARBA" id="ARBA00022801"/>
    </source>
</evidence>
<proteinExistence type="inferred from homology"/>